<feature type="signal peptide" evidence="1">
    <location>
        <begin position="1"/>
        <end position="24"/>
    </location>
</feature>
<feature type="chain" id="PRO_5012410551" description="Lipoprotein" evidence="1">
    <location>
        <begin position="25"/>
        <end position="142"/>
    </location>
</feature>
<dbReference type="SUPFAM" id="SSF49464">
    <property type="entry name" value="Carboxypeptidase regulatory domain-like"/>
    <property type="match status" value="1"/>
</dbReference>
<dbReference type="Proteomes" id="UP000185924">
    <property type="component" value="Unassembled WGS sequence"/>
</dbReference>
<sequence>MKTKIYPYALLLALVCLLSSCTKEEDDYISKYCPGSCTEVSGQVLRGSGQPIKNMQLLVTWQNLRTFKGDGGGIIRKKAVTYTDDNGNYTLRFLLRDDEMEEGHIEVAPQGRGCSQVNCQSYTLYWDVLKRDTTFTHNFLID</sequence>
<dbReference type="STRING" id="1077936.SAMN05421545_2496"/>
<dbReference type="PROSITE" id="PS51257">
    <property type="entry name" value="PROKAR_LIPOPROTEIN"/>
    <property type="match status" value="1"/>
</dbReference>
<name>A0A1N6YI03_9BACT</name>
<dbReference type="InterPro" id="IPR008969">
    <property type="entry name" value="CarboxyPept-like_regulatory"/>
</dbReference>
<dbReference type="OrthoDB" id="1342421at2"/>
<organism evidence="2 3">
    <name type="scientific">Pontibacter lucknowensis</name>
    <dbReference type="NCBI Taxonomy" id="1077936"/>
    <lineage>
        <taxon>Bacteria</taxon>
        <taxon>Pseudomonadati</taxon>
        <taxon>Bacteroidota</taxon>
        <taxon>Cytophagia</taxon>
        <taxon>Cytophagales</taxon>
        <taxon>Hymenobacteraceae</taxon>
        <taxon>Pontibacter</taxon>
    </lineage>
</organism>
<evidence type="ECO:0000313" key="3">
    <source>
        <dbReference type="Proteomes" id="UP000185924"/>
    </source>
</evidence>
<dbReference type="AlphaFoldDB" id="A0A1N6YI03"/>
<dbReference type="RefSeq" id="WP_076422351.1">
    <property type="nucleotide sequence ID" value="NZ_FTNM01000003.1"/>
</dbReference>
<proteinExistence type="predicted"/>
<accession>A0A1N6YI03</accession>
<dbReference type="EMBL" id="FTNM01000003">
    <property type="protein sequence ID" value="SIR14169.1"/>
    <property type="molecule type" value="Genomic_DNA"/>
</dbReference>
<protein>
    <recommendedName>
        <fullName evidence="4">Lipoprotein</fullName>
    </recommendedName>
</protein>
<reference evidence="3" key="1">
    <citation type="submission" date="2017-01" db="EMBL/GenBank/DDBJ databases">
        <authorList>
            <person name="Varghese N."/>
            <person name="Submissions S."/>
        </authorList>
    </citation>
    <scope>NUCLEOTIDE SEQUENCE [LARGE SCALE GENOMIC DNA]</scope>
    <source>
        <strain evidence="3">DM9</strain>
    </source>
</reference>
<keyword evidence="3" id="KW-1185">Reference proteome</keyword>
<evidence type="ECO:0008006" key="4">
    <source>
        <dbReference type="Google" id="ProtNLM"/>
    </source>
</evidence>
<gene>
    <name evidence="2" type="ORF">SAMN05421545_2496</name>
</gene>
<evidence type="ECO:0000313" key="2">
    <source>
        <dbReference type="EMBL" id="SIR14169.1"/>
    </source>
</evidence>
<keyword evidence="1" id="KW-0732">Signal</keyword>
<evidence type="ECO:0000256" key="1">
    <source>
        <dbReference type="SAM" id="SignalP"/>
    </source>
</evidence>